<gene>
    <name evidence="9" type="ORF">MHUMG1_03611</name>
</gene>
<evidence type="ECO:0000313" key="10">
    <source>
        <dbReference type="Proteomes" id="UP000764110"/>
    </source>
</evidence>
<evidence type="ECO:0000256" key="4">
    <source>
        <dbReference type="ARBA" id="ARBA00022801"/>
    </source>
</evidence>
<dbReference type="InterPro" id="IPR001461">
    <property type="entry name" value="Aspartic_peptidase_A1"/>
</dbReference>
<sequence>MKTTNTLLLLAAAIDSSRAAPAPNTGLKFSAETTHVSSPHVVHDMRRVVRKFLDQATVKALQSTVLSERGENGTVVTIPEPNDEGVDNLYLTEVSIGTPPQKLMLDFDTGSSDLWVFSSDTSASLVKGQTLYKPSGSSSAKRLDGQKWSIHYGDNSTSSGIVYSDIVTIGGVSVENQAVESAQQVSESFSSDRQNSGLLGLALDKGNTVRPSKQKTWFSNIMPRLSEPLFTVRLRHQASKSSLPRRPPVPTAMLVASLTLLAEGSYNFGYIDESQYSGPISYTPASTDELGHRLFQSTGFAVGNGHFKKHTITGTADTGTSLLILPLGVAKAYWDAVPSAQPARLPQNAGYVWLFPCDTILPDFVFAVGSGRVTVPGKDINYAKNEGSSCVGGIAYYSGLNGLAIFGDVSLKSAFVVYDDGQNRLGWAKGL</sequence>
<feature type="active site" evidence="5">
    <location>
        <position position="317"/>
    </location>
</feature>
<dbReference type="EMBL" id="JACEFI010000005">
    <property type="protein sequence ID" value="KAH0598314.1"/>
    <property type="molecule type" value="Genomic_DNA"/>
</dbReference>
<dbReference type="FunFam" id="2.40.70.10:FF:000026">
    <property type="entry name" value="Endothiapepsin"/>
    <property type="match status" value="1"/>
</dbReference>
<reference evidence="9 10" key="1">
    <citation type="submission" date="2020-07" db="EMBL/GenBank/DDBJ databases">
        <title>Metarhizium humberi genome.</title>
        <authorList>
            <person name="Lysoe E."/>
        </authorList>
    </citation>
    <scope>NUCLEOTIDE SEQUENCE [LARGE SCALE GENOMIC DNA]</scope>
    <source>
        <strain evidence="9 10">ESALQ1638</strain>
    </source>
</reference>
<comment type="similarity">
    <text evidence="1 6">Belongs to the peptidase A1 family.</text>
</comment>
<evidence type="ECO:0000256" key="6">
    <source>
        <dbReference type="RuleBase" id="RU000454"/>
    </source>
</evidence>
<dbReference type="Pfam" id="PF00026">
    <property type="entry name" value="Asp"/>
    <property type="match status" value="2"/>
</dbReference>
<feature type="signal peptide" evidence="7">
    <location>
        <begin position="1"/>
        <end position="19"/>
    </location>
</feature>
<evidence type="ECO:0000256" key="5">
    <source>
        <dbReference type="PIRSR" id="PIRSR601461-1"/>
    </source>
</evidence>
<dbReference type="PRINTS" id="PR00792">
    <property type="entry name" value="PEPSIN"/>
</dbReference>
<dbReference type="PANTHER" id="PTHR47966:SF2">
    <property type="entry name" value="ASPERGILLOPEPSIN-1-RELATED"/>
    <property type="match status" value="1"/>
</dbReference>
<dbReference type="PROSITE" id="PS51767">
    <property type="entry name" value="PEPTIDASE_A1"/>
    <property type="match status" value="1"/>
</dbReference>
<evidence type="ECO:0000256" key="1">
    <source>
        <dbReference type="ARBA" id="ARBA00007447"/>
    </source>
</evidence>
<dbReference type="AlphaFoldDB" id="A0A9P8MFH2"/>
<dbReference type="InterPro" id="IPR021109">
    <property type="entry name" value="Peptidase_aspartic_dom_sf"/>
</dbReference>
<dbReference type="SUPFAM" id="SSF50630">
    <property type="entry name" value="Acid proteases"/>
    <property type="match status" value="1"/>
</dbReference>
<evidence type="ECO:0000256" key="3">
    <source>
        <dbReference type="ARBA" id="ARBA00022750"/>
    </source>
</evidence>
<feature type="chain" id="PRO_5040485319" description="Peptidase A1 domain-containing protein" evidence="7">
    <location>
        <begin position="20"/>
        <end position="431"/>
    </location>
</feature>
<keyword evidence="2 6" id="KW-0645">Protease</keyword>
<feature type="active site" evidence="5">
    <location>
        <position position="108"/>
    </location>
</feature>
<dbReference type="Gene3D" id="2.40.70.10">
    <property type="entry name" value="Acid Proteases"/>
    <property type="match status" value="2"/>
</dbReference>
<keyword evidence="10" id="KW-1185">Reference proteome</keyword>
<keyword evidence="7" id="KW-0732">Signal</keyword>
<feature type="domain" description="Peptidase A1" evidence="8">
    <location>
        <begin position="90"/>
        <end position="428"/>
    </location>
</feature>
<dbReference type="InterPro" id="IPR034163">
    <property type="entry name" value="Aspergillopepsin-like_cat_dom"/>
</dbReference>
<keyword evidence="3 6" id="KW-0064">Aspartyl protease</keyword>
<dbReference type="PROSITE" id="PS00141">
    <property type="entry name" value="ASP_PROTEASE"/>
    <property type="match status" value="1"/>
</dbReference>
<evidence type="ECO:0000259" key="8">
    <source>
        <dbReference type="PROSITE" id="PS51767"/>
    </source>
</evidence>
<dbReference type="InterPro" id="IPR033121">
    <property type="entry name" value="PEPTIDASE_A1"/>
</dbReference>
<dbReference type="GO" id="GO:0006508">
    <property type="term" value="P:proteolysis"/>
    <property type="evidence" value="ECO:0007669"/>
    <property type="project" value="UniProtKB-KW"/>
</dbReference>
<comment type="caution">
    <text evidence="9">The sequence shown here is derived from an EMBL/GenBank/DDBJ whole genome shotgun (WGS) entry which is preliminary data.</text>
</comment>
<dbReference type="GO" id="GO:0004190">
    <property type="term" value="F:aspartic-type endopeptidase activity"/>
    <property type="evidence" value="ECO:0007669"/>
    <property type="project" value="UniProtKB-KW"/>
</dbReference>
<dbReference type="InterPro" id="IPR001969">
    <property type="entry name" value="Aspartic_peptidase_AS"/>
</dbReference>
<accession>A0A9P8MFH2</accession>
<keyword evidence="4 6" id="KW-0378">Hydrolase</keyword>
<dbReference type="PANTHER" id="PTHR47966">
    <property type="entry name" value="BETA-SITE APP-CLEAVING ENZYME, ISOFORM A-RELATED"/>
    <property type="match status" value="1"/>
</dbReference>
<evidence type="ECO:0000256" key="7">
    <source>
        <dbReference type="SAM" id="SignalP"/>
    </source>
</evidence>
<evidence type="ECO:0000313" key="9">
    <source>
        <dbReference type="EMBL" id="KAH0598314.1"/>
    </source>
</evidence>
<name>A0A9P8MFH2_9HYPO</name>
<dbReference type="CDD" id="cd06097">
    <property type="entry name" value="Aspergillopepsin_like"/>
    <property type="match status" value="1"/>
</dbReference>
<evidence type="ECO:0000256" key="2">
    <source>
        <dbReference type="ARBA" id="ARBA00022670"/>
    </source>
</evidence>
<organism evidence="9 10">
    <name type="scientific">Metarhizium humberi</name>
    <dbReference type="NCBI Taxonomy" id="2596975"/>
    <lineage>
        <taxon>Eukaryota</taxon>
        <taxon>Fungi</taxon>
        <taxon>Dikarya</taxon>
        <taxon>Ascomycota</taxon>
        <taxon>Pezizomycotina</taxon>
        <taxon>Sordariomycetes</taxon>
        <taxon>Hypocreomycetidae</taxon>
        <taxon>Hypocreales</taxon>
        <taxon>Clavicipitaceae</taxon>
        <taxon>Metarhizium</taxon>
    </lineage>
</organism>
<dbReference type="Proteomes" id="UP000764110">
    <property type="component" value="Unassembled WGS sequence"/>
</dbReference>
<proteinExistence type="inferred from homology"/>
<protein>
    <recommendedName>
        <fullName evidence="8">Peptidase A1 domain-containing protein</fullName>
    </recommendedName>
</protein>